<protein>
    <submittedName>
        <fullName evidence="1">Uncharacterized protein</fullName>
    </submittedName>
</protein>
<accession>A0A1I6MLN0</accession>
<dbReference type="EMBL" id="FOZM01000001">
    <property type="protein sequence ID" value="SFS16508.1"/>
    <property type="molecule type" value="Genomic_DNA"/>
</dbReference>
<proteinExistence type="predicted"/>
<reference evidence="1 2" key="1">
    <citation type="submission" date="2016-10" db="EMBL/GenBank/DDBJ databases">
        <authorList>
            <person name="de Groot N.N."/>
        </authorList>
    </citation>
    <scope>NUCLEOTIDE SEQUENCE [LARGE SCALE GENOMIC DNA]</scope>
    <source>
        <strain evidence="1 2">DSM 29433</strain>
    </source>
</reference>
<name>A0A1I6MLN0_9RHOB</name>
<keyword evidence="2" id="KW-1185">Reference proteome</keyword>
<evidence type="ECO:0000313" key="2">
    <source>
        <dbReference type="Proteomes" id="UP000198926"/>
    </source>
</evidence>
<dbReference type="AlphaFoldDB" id="A0A1I6MLN0"/>
<evidence type="ECO:0000313" key="1">
    <source>
        <dbReference type="EMBL" id="SFS16508.1"/>
    </source>
</evidence>
<gene>
    <name evidence="1" type="ORF">SAMN05444714_2006</name>
</gene>
<dbReference type="Proteomes" id="UP000198926">
    <property type="component" value="Unassembled WGS sequence"/>
</dbReference>
<dbReference type="STRING" id="1123755.SAMN05444714_2006"/>
<sequence>MVGHPQAGSVEIDIDLAIIHIVEAVDQVFCTDREVIGHHQIRTDAKERRAVFQRNLGCALFDGQFGVGEPCCPIDKCRAGRRSRY</sequence>
<organism evidence="1 2">
    <name type="scientific">Yoonia litorea</name>
    <dbReference type="NCBI Taxonomy" id="1123755"/>
    <lineage>
        <taxon>Bacteria</taxon>
        <taxon>Pseudomonadati</taxon>
        <taxon>Pseudomonadota</taxon>
        <taxon>Alphaproteobacteria</taxon>
        <taxon>Rhodobacterales</taxon>
        <taxon>Paracoccaceae</taxon>
        <taxon>Yoonia</taxon>
    </lineage>
</organism>